<sequence>MNDSFELSELLACVLTFTRVELEAVLNDPHHTSEQIVALLEKDFSDLLQASVGVWEEYTLRQHSLMVANQFRRYFRSDDVPVSIEYRFLEIVFLLHDFGKPIAWAKKERNAQHAYTIPLLKRF</sequence>
<proteinExistence type="predicted"/>
<evidence type="ECO:0000313" key="2">
    <source>
        <dbReference type="Proteomes" id="UP000228767"/>
    </source>
</evidence>
<accession>A0A2H0RF86</accession>
<dbReference type="EMBL" id="PCYI01000004">
    <property type="protein sequence ID" value="PIR45163.1"/>
    <property type="molecule type" value="Genomic_DNA"/>
</dbReference>
<comment type="caution">
    <text evidence="1">The sequence shown here is derived from an EMBL/GenBank/DDBJ whole genome shotgun (WGS) entry which is preliminary data.</text>
</comment>
<name>A0A2H0RF86_9BACT</name>
<organism evidence="1 2">
    <name type="scientific">Candidatus Vogelbacteria bacterium CG10_big_fil_rev_8_21_14_0_10_51_16</name>
    <dbReference type="NCBI Taxonomy" id="1975045"/>
    <lineage>
        <taxon>Bacteria</taxon>
        <taxon>Candidatus Vogeliibacteriota</taxon>
    </lineage>
</organism>
<dbReference type="Proteomes" id="UP000228767">
    <property type="component" value="Unassembled WGS sequence"/>
</dbReference>
<reference evidence="1 2" key="1">
    <citation type="submission" date="2017-09" db="EMBL/GenBank/DDBJ databases">
        <title>Depth-based differentiation of microbial function through sediment-hosted aquifers and enrichment of novel symbionts in the deep terrestrial subsurface.</title>
        <authorList>
            <person name="Probst A.J."/>
            <person name="Ladd B."/>
            <person name="Jarett J.K."/>
            <person name="Geller-Mcgrath D.E."/>
            <person name="Sieber C.M."/>
            <person name="Emerson J.B."/>
            <person name="Anantharaman K."/>
            <person name="Thomas B.C."/>
            <person name="Malmstrom R."/>
            <person name="Stieglmeier M."/>
            <person name="Klingl A."/>
            <person name="Woyke T."/>
            <person name="Ryan C.M."/>
            <person name="Banfield J.F."/>
        </authorList>
    </citation>
    <scope>NUCLEOTIDE SEQUENCE [LARGE SCALE GENOMIC DNA]</scope>
    <source>
        <strain evidence="1">CG10_big_fil_rev_8_21_14_0_10_51_16</strain>
    </source>
</reference>
<dbReference type="AlphaFoldDB" id="A0A2H0RF86"/>
<protein>
    <recommendedName>
        <fullName evidence="3">HD domain-containing protein</fullName>
    </recommendedName>
</protein>
<evidence type="ECO:0008006" key="3">
    <source>
        <dbReference type="Google" id="ProtNLM"/>
    </source>
</evidence>
<evidence type="ECO:0000313" key="1">
    <source>
        <dbReference type="EMBL" id="PIR45163.1"/>
    </source>
</evidence>
<gene>
    <name evidence="1" type="ORF">COV10_00605</name>
</gene>